<dbReference type="AlphaFoldDB" id="A0A834TA68"/>
<dbReference type="EMBL" id="JAAIUW010000010">
    <property type="protein sequence ID" value="KAF7812909.1"/>
    <property type="molecule type" value="Genomic_DNA"/>
</dbReference>
<reference evidence="1" key="1">
    <citation type="submission" date="2020-09" db="EMBL/GenBank/DDBJ databases">
        <title>Genome-Enabled Discovery of Anthraquinone Biosynthesis in Senna tora.</title>
        <authorList>
            <person name="Kang S.-H."/>
            <person name="Pandey R.P."/>
            <person name="Lee C.-M."/>
            <person name="Sim J.-S."/>
            <person name="Jeong J.-T."/>
            <person name="Choi B.-S."/>
            <person name="Jung M."/>
            <person name="Ginzburg D."/>
            <person name="Zhao K."/>
            <person name="Won S.Y."/>
            <person name="Oh T.-J."/>
            <person name="Yu Y."/>
            <person name="Kim N.-H."/>
            <person name="Lee O.R."/>
            <person name="Lee T.-H."/>
            <person name="Bashyal P."/>
            <person name="Kim T.-S."/>
            <person name="Lee W.-H."/>
            <person name="Kawkins C."/>
            <person name="Kim C.-K."/>
            <person name="Kim J.S."/>
            <person name="Ahn B.O."/>
            <person name="Rhee S.Y."/>
            <person name="Sohng J.K."/>
        </authorList>
    </citation>
    <scope>NUCLEOTIDE SEQUENCE</scope>
    <source>
        <tissue evidence="1">Leaf</tissue>
    </source>
</reference>
<evidence type="ECO:0000313" key="1">
    <source>
        <dbReference type="EMBL" id="KAF7812909.1"/>
    </source>
</evidence>
<name>A0A834TA68_9FABA</name>
<protein>
    <submittedName>
        <fullName evidence="1">Uncharacterized protein</fullName>
    </submittedName>
</protein>
<organism evidence="1 2">
    <name type="scientific">Senna tora</name>
    <dbReference type="NCBI Taxonomy" id="362788"/>
    <lineage>
        <taxon>Eukaryota</taxon>
        <taxon>Viridiplantae</taxon>
        <taxon>Streptophyta</taxon>
        <taxon>Embryophyta</taxon>
        <taxon>Tracheophyta</taxon>
        <taxon>Spermatophyta</taxon>
        <taxon>Magnoliopsida</taxon>
        <taxon>eudicotyledons</taxon>
        <taxon>Gunneridae</taxon>
        <taxon>Pentapetalae</taxon>
        <taxon>rosids</taxon>
        <taxon>fabids</taxon>
        <taxon>Fabales</taxon>
        <taxon>Fabaceae</taxon>
        <taxon>Caesalpinioideae</taxon>
        <taxon>Cassia clade</taxon>
        <taxon>Senna</taxon>
    </lineage>
</organism>
<keyword evidence="2" id="KW-1185">Reference proteome</keyword>
<accession>A0A834TA68</accession>
<proteinExistence type="predicted"/>
<dbReference type="Proteomes" id="UP000634136">
    <property type="component" value="Unassembled WGS sequence"/>
</dbReference>
<sequence length="192" mass="21559">MSDANKTNYPMVNSKDFKVMNMIKNMMHGEFIKSFYPMIVGTQMNEGIPLVGVRTNLRRYQVTAALFVPKVKVHSNKQWTFDCVVPLGTDQLRTNQIRCSQSEQNLKYHVTREANIVKKKYVNRLGELRLWLVSESSIFKETPSGSTSLSAAIANSAKVRLQVTDCVLDGDASSSANESIRASMVLMTTDLD</sequence>
<comment type="caution">
    <text evidence="1">The sequence shown here is derived from an EMBL/GenBank/DDBJ whole genome shotgun (WGS) entry which is preliminary data.</text>
</comment>
<gene>
    <name evidence="1" type="ORF">G2W53_033885</name>
</gene>
<evidence type="ECO:0000313" key="2">
    <source>
        <dbReference type="Proteomes" id="UP000634136"/>
    </source>
</evidence>